<feature type="chain" id="PRO_5030666664" evidence="1">
    <location>
        <begin position="20"/>
        <end position="101"/>
    </location>
</feature>
<name>A0A7S2H5E6_9EUKA</name>
<evidence type="ECO:0000313" key="2">
    <source>
        <dbReference type="EMBL" id="CAD9480959.1"/>
    </source>
</evidence>
<organism evidence="2">
    <name type="scientific">Haptolina brevifila</name>
    <dbReference type="NCBI Taxonomy" id="156173"/>
    <lineage>
        <taxon>Eukaryota</taxon>
        <taxon>Haptista</taxon>
        <taxon>Haptophyta</taxon>
        <taxon>Prymnesiophyceae</taxon>
        <taxon>Prymnesiales</taxon>
        <taxon>Prymnesiaceae</taxon>
        <taxon>Haptolina</taxon>
    </lineage>
</organism>
<dbReference type="EMBL" id="HBGU01045996">
    <property type="protein sequence ID" value="CAD9480959.1"/>
    <property type="molecule type" value="Transcribed_RNA"/>
</dbReference>
<protein>
    <submittedName>
        <fullName evidence="2">Uncharacterized protein</fullName>
    </submittedName>
</protein>
<sequence length="101" mass="10636">MKMFALAMSCIAGSTAVHALSITSGNAAVHALSITSGKGAIAACKADLERQSWPIPPCSTEENCACSEQEYHADWCLCDKKGKAVCSKCRTRTQKGQALEG</sequence>
<gene>
    <name evidence="2" type="ORF">CBRE1094_LOCUS25042</name>
</gene>
<dbReference type="AlphaFoldDB" id="A0A7S2H5E6"/>
<accession>A0A7S2H5E6</accession>
<reference evidence="2" key="1">
    <citation type="submission" date="2021-01" db="EMBL/GenBank/DDBJ databases">
        <authorList>
            <person name="Corre E."/>
            <person name="Pelletier E."/>
            <person name="Niang G."/>
            <person name="Scheremetjew M."/>
            <person name="Finn R."/>
            <person name="Kale V."/>
            <person name="Holt S."/>
            <person name="Cochrane G."/>
            <person name="Meng A."/>
            <person name="Brown T."/>
            <person name="Cohen L."/>
        </authorList>
    </citation>
    <scope>NUCLEOTIDE SEQUENCE</scope>
    <source>
        <strain evidence="2">UTEX LB 985</strain>
    </source>
</reference>
<keyword evidence="1" id="KW-0732">Signal</keyword>
<evidence type="ECO:0000256" key="1">
    <source>
        <dbReference type="SAM" id="SignalP"/>
    </source>
</evidence>
<proteinExistence type="predicted"/>
<feature type="signal peptide" evidence="1">
    <location>
        <begin position="1"/>
        <end position="19"/>
    </location>
</feature>